<gene>
    <name evidence="1" type="ORF">MNBD_GAMMA24-9</name>
</gene>
<protein>
    <submittedName>
        <fullName evidence="1">Uncharacterized protein</fullName>
    </submittedName>
</protein>
<dbReference type="EMBL" id="UOFZ01000170">
    <property type="protein sequence ID" value="VAX14277.1"/>
    <property type="molecule type" value="Genomic_DNA"/>
</dbReference>
<name>A0A3B1CBR5_9ZZZZ</name>
<sequence>MVISWILIVMALISSFTVMAESSSGVGVDYKPSQFKLNVVSDYSVNRQVPLHLQLTHDEVGGRWNVSKDLLQPHFPSLTRQDNLAAEATGLQQYDAALSLFPMMKKGMNLDLGLNIRFIDGNAVFAENGQQQFRNFRAAIPMFYAAALFNLPFKGLSAGFVGRHSNSMSNPSFDYKAKLSYEWIGGLGLEGGWQRQQYANDELNQLQRKPVAKGLFLDLHLKF</sequence>
<dbReference type="AlphaFoldDB" id="A0A3B1CBR5"/>
<evidence type="ECO:0000313" key="1">
    <source>
        <dbReference type="EMBL" id="VAX14277.1"/>
    </source>
</evidence>
<proteinExistence type="predicted"/>
<organism evidence="1">
    <name type="scientific">hydrothermal vent metagenome</name>
    <dbReference type="NCBI Taxonomy" id="652676"/>
    <lineage>
        <taxon>unclassified sequences</taxon>
        <taxon>metagenomes</taxon>
        <taxon>ecological metagenomes</taxon>
    </lineage>
</organism>
<reference evidence="1" key="1">
    <citation type="submission" date="2018-06" db="EMBL/GenBank/DDBJ databases">
        <authorList>
            <person name="Zhirakovskaya E."/>
        </authorList>
    </citation>
    <scope>NUCLEOTIDE SEQUENCE</scope>
</reference>
<accession>A0A3B1CBR5</accession>